<sequence length="96" mass="10867">METSQGEIWVGSINKGLQVYDAQFQLQKSYDQVNQKAKLQIWCLVEDQFRRVWAGTNKGTLVLMQPEKNLINYLKPPGLSGPILSIATRDATGTIW</sequence>
<dbReference type="EMBL" id="QASA01000001">
    <property type="protein sequence ID" value="RDC62748.1"/>
    <property type="molecule type" value="Genomic_DNA"/>
</dbReference>
<evidence type="ECO:0000313" key="2">
    <source>
        <dbReference type="Proteomes" id="UP000253919"/>
    </source>
</evidence>
<comment type="caution">
    <text evidence="1">The sequence shown here is derived from an EMBL/GenBank/DDBJ whole genome shotgun (WGS) entry which is preliminary data.</text>
</comment>
<keyword evidence="2" id="KW-1185">Reference proteome</keyword>
<name>A0A369QKG1_9BACT</name>
<gene>
    <name evidence="1" type="ORF">AHMF7616_01342</name>
</gene>
<proteinExistence type="predicted"/>
<accession>A0A369QKG1</accession>
<dbReference type="InterPro" id="IPR015943">
    <property type="entry name" value="WD40/YVTN_repeat-like_dom_sf"/>
</dbReference>
<dbReference type="Proteomes" id="UP000253919">
    <property type="component" value="Unassembled WGS sequence"/>
</dbReference>
<evidence type="ECO:0000313" key="1">
    <source>
        <dbReference type="EMBL" id="RDC62748.1"/>
    </source>
</evidence>
<dbReference type="AlphaFoldDB" id="A0A369QKG1"/>
<reference evidence="1 2" key="1">
    <citation type="submission" date="2018-04" db="EMBL/GenBank/DDBJ databases">
        <title>Adhaeribacter sp. HMF7616 genome sequencing and assembly.</title>
        <authorList>
            <person name="Kang H."/>
            <person name="Kang J."/>
            <person name="Cha I."/>
            <person name="Kim H."/>
            <person name="Joh K."/>
        </authorList>
    </citation>
    <scope>NUCLEOTIDE SEQUENCE [LARGE SCALE GENOMIC DNA]</scope>
    <source>
        <strain evidence="1 2">HMF7616</strain>
    </source>
</reference>
<organism evidence="1 2">
    <name type="scientific">Adhaeribacter pallidiroseus</name>
    <dbReference type="NCBI Taxonomy" id="2072847"/>
    <lineage>
        <taxon>Bacteria</taxon>
        <taxon>Pseudomonadati</taxon>
        <taxon>Bacteroidota</taxon>
        <taxon>Cytophagia</taxon>
        <taxon>Cytophagales</taxon>
        <taxon>Hymenobacteraceae</taxon>
        <taxon>Adhaeribacter</taxon>
    </lineage>
</organism>
<protein>
    <submittedName>
        <fullName evidence="1">Uncharacterized protein</fullName>
    </submittedName>
</protein>
<dbReference type="Gene3D" id="2.130.10.10">
    <property type="entry name" value="YVTN repeat-like/Quinoprotein amine dehydrogenase"/>
    <property type="match status" value="1"/>
</dbReference>